<keyword evidence="9" id="KW-1185">Reference proteome</keyword>
<evidence type="ECO:0000256" key="5">
    <source>
        <dbReference type="ARBA" id="ARBA00022989"/>
    </source>
</evidence>
<feature type="transmembrane region" description="Helical" evidence="7">
    <location>
        <begin position="41"/>
        <end position="61"/>
    </location>
</feature>
<evidence type="ECO:0000256" key="6">
    <source>
        <dbReference type="ARBA" id="ARBA00023136"/>
    </source>
</evidence>
<gene>
    <name evidence="8" type="ORF">K7J14_10290</name>
</gene>
<dbReference type="PANTHER" id="PTHR43266">
    <property type="entry name" value="MACROLIDE-EFFLUX PROTEIN"/>
    <property type="match status" value="1"/>
</dbReference>
<feature type="transmembrane region" description="Helical" evidence="7">
    <location>
        <begin position="380"/>
        <end position="397"/>
    </location>
</feature>
<feature type="transmembrane region" description="Helical" evidence="7">
    <location>
        <begin position="73"/>
        <end position="93"/>
    </location>
</feature>
<feature type="transmembrane region" description="Helical" evidence="7">
    <location>
        <begin position="9"/>
        <end position="29"/>
    </location>
</feature>
<dbReference type="Pfam" id="PF07690">
    <property type="entry name" value="MFS_1"/>
    <property type="match status" value="1"/>
</dbReference>
<evidence type="ECO:0000256" key="7">
    <source>
        <dbReference type="SAM" id="Phobius"/>
    </source>
</evidence>
<dbReference type="RefSeq" id="WP_230755878.1">
    <property type="nucleotide sequence ID" value="NZ_JAINWA010000003.1"/>
</dbReference>
<protein>
    <submittedName>
        <fullName evidence="8">MFS transporter</fullName>
    </submittedName>
</protein>
<keyword evidence="2" id="KW-0813">Transport</keyword>
<keyword evidence="4 7" id="KW-0812">Transmembrane</keyword>
<proteinExistence type="predicted"/>
<dbReference type="Proteomes" id="UP001198163">
    <property type="component" value="Unassembled WGS sequence"/>
</dbReference>
<dbReference type="InterPro" id="IPR036259">
    <property type="entry name" value="MFS_trans_sf"/>
</dbReference>
<sequence length="410" mass="43567">MESWKRKTAFFLAGQTVSLFGSSLVQYALLWHLTLETRSGAVMTGYIICGFLPGLVLSPFAGVWADRYDRKKLIVLADAFIALVTLAAAVALFSGAPEIPLFFAMAALRSAGGAVHQPCVGAFLPSLVPEEQLTRVNGINGGIQSALMIASPMAAGALLGFMPVSAIFFIDVFTALIAIAILAFLVPSTHPQTGAEAPSGGYIEEIAAGMKYIRDHRFLKELFIYIGILYVLVSPAAFLTPLQTARSFGPEYWRLTAIEIAFSLGMLLGGAGIAMYPGPKNRMKTILAANAVMAACTIGLALSPVLPPAASFSVYLGFMGLFGVSMPFLNTPSTVLIQEHVDNAYLGRVFAVFGILSGSLMPLAMLVFGPLSDALKLEPILAATGAAMFILVLLVPLNRRLRNPASAEER</sequence>
<evidence type="ECO:0000256" key="3">
    <source>
        <dbReference type="ARBA" id="ARBA00022475"/>
    </source>
</evidence>
<feature type="transmembrane region" description="Helical" evidence="7">
    <location>
        <begin position="349"/>
        <end position="368"/>
    </location>
</feature>
<dbReference type="AlphaFoldDB" id="A0AAE3EIH3"/>
<accession>A0AAE3EIH3</accession>
<dbReference type="SUPFAM" id="SSF103473">
    <property type="entry name" value="MFS general substrate transporter"/>
    <property type="match status" value="1"/>
</dbReference>
<evidence type="ECO:0000256" key="4">
    <source>
        <dbReference type="ARBA" id="ARBA00022692"/>
    </source>
</evidence>
<evidence type="ECO:0000256" key="1">
    <source>
        <dbReference type="ARBA" id="ARBA00004651"/>
    </source>
</evidence>
<feature type="transmembrane region" description="Helical" evidence="7">
    <location>
        <begin position="252"/>
        <end position="274"/>
    </location>
</feature>
<name>A0AAE3EIH3_9SPIR</name>
<dbReference type="GO" id="GO:0022857">
    <property type="term" value="F:transmembrane transporter activity"/>
    <property type="evidence" value="ECO:0007669"/>
    <property type="project" value="InterPro"/>
</dbReference>
<organism evidence="8 9">
    <name type="scientific">Teretinema zuelzerae</name>
    <dbReference type="NCBI Taxonomy" id="156"/>
    <lineage>
        <taxon>Bacteria</taxon>
        <taxon>Pseudomonadati</taxon>
        <taxon>Spirochaetota</taxon>
        <taxon>Spirochaetia</taxon>
        <taxon>Spirochaetales</taxon>
        <taxon>Treponemataceae</taxon>
        <taxon>Teretinema</taxon>
    </lineage>
</organism>
<evidence type="ECO:0000313" key="8">
    <source>
        <dbReference type="EMBL" id="MCD1655087.1"/>
    </source>
</evidence>
<keyword evidence="6 7" id="KW-0472">Membrane</keyword>
<keyword evidence="5 7" id="KW-1133">Transmembrane helix</keyword>
<dbReference type="Gene3D" id="1.20.1250.20">
    <property type="entry name" value="MFS general substrate transporter like domains"/>
    <property type="match status" value="1"/>
</dbReference>
<dbReference type="EMBL" id="JAINWA010000003">
    <property type="protein sequence ID" value="MCD1655087.1"/>
    <property type="molecule type" value="Genomic_DNA"/>
</dbReference>
<keyword evidence="3" id="KW-1003">Cell membrane</keyword>
<reference evidence="8" key="1">
    <citation type="submission" date="2021-08" db="EMBL/GenBank/DDBJ databases">
        <title>Comparative analyses of Brucepasteria parasyntrophica and Teretinema zuelzerae.</title>
        <authorList>
            <person name="Song Y."/>
            <person name="Brune A."/>
        </authorList>
    </citation>
    <scope>NUCLEOTIDE SEQUENCE</scope>
    <source>
        <strain evidence="8">DSM 1903</strain>
    </source>
</reference>
<feature type="transmembrane region" description="Helical" evidence="7">
    <location>
        <begin position="312"/>
        <end position="329"/>
    </location>
</feature>
<feature type="transmembrane region" description="Helical" evidence="7">
    <location>
        <begin position="161"/>
        <end position="186"/>
    </location>
</feature>
<comment type="subcellular location">
    <subcellularLocation>
        <location evidence="1">Cell membrane</location>
        <topology evidence="1">Multi-pass membrane protein</topology>
    </subcellularLocation>
</comment>
<dbReference type="CDD" id="cd06173">
    <property type="entry name" value="MFS_MefA_like"/>
    <property type="match status" value="1"/>
</dbReference>
<dbReference type="PANTHER" id="PTHR43266:SF10">
    <property type="entry name" value="BACILYSIN EXPORTER BACE-RELATED"/>
    <property type="match status" value="1"/>
</dbReference>
<comment type="caution">
    <text evidence="8">The sequence shown here is derived from an EMBL/GenBank/DDBJ whole genome shotgun (WGS) entry which is preliminary data.</text>
</comment>
<evidence type="ECO:0000256" key="2">
    <source>
        <dbReference type="ARBA" id="ARBA00022448"/>
    </source>
</evidence>
<dbReference type="InterPro" id="IPR011701">
    <property type="entry name" value="MFS"/>
</dbReference>
<feature type="transmembrane region" description="Helical" evidence="7">
    <location>
        <begin position="286"/>
        <end position="306"/>
    </location>
</feature>
<dbReference type="GO" id="GO:0005886">
    <property type="term" value="C:plasma membrane"/>
    <property type="evidence" value="ECO:0007669"/>
    <property type="project" value="UniProtKB-SubCell"/>
</dbReference>
<feature type="transmembrane region" description="Helical" evidence="7">
    <location>
        <begin position="222"/>
        <end position="240"/>
    </location>
</feature>
<evidence type="ECO:0000313" key="9">
    <source>
        <dbReference type="Proteomes" id="UP001198163"/>
    </source>
</evidence>